<dbReference type="OrthoDB" id="344140at2759"/>
<dbReference type="Proteomes" id="UP000236928">
    <property type="component" value="Unassembled WGS sequence"/>
</dbReference>
<sequence>MKSQALYLIVACIVLFSYFNEISSAELPNSSSKPQVFTELDLKDVNNQQLKESYSIFSQLMCLIKLLNLFYSLNSPFIGSQSQELLLILSKEENIVDKHSMIRNELLQRNIDLLSSIDVNAIKRCSDLTRKLSRDICSNSSLFAEFLLELTETVQSIIFIITSCNLETRISEDFSTENVRDFLLSIHEHFTRIIVDVTEQNEDQGQEENKISHRIDGLSSWPSDQDLYNEEVSSSLVLLNQEQNSNQSHFCLKINKEDESDVSQNNLGNNDNAEDGANKKSGRKKNKKSSVKSRIDKCQATCSNLQLNQQDEGSGFEGAGLSNTSGFNKEADKAKMEVSDTDERRGRGKNVTHKEQTSKKKHLEGRPDGSRNPTIFVPPAEQLTLDPMGGARQRIKTKNHKPKKNDGRRSRKKSRSPSPKSSTSSGAQFGSSSRSPSPKPSTSSEGQIGFSLRSPSPRQRIHSNSQVSSPLSSHSQSISKHVSLQDTPNSKSKNKPSRRSRSRSRNASPTTPRTESVTAEGQSKDGELEASEALFLIQGAEETLTDILKLEEELMNLSYSLQKNLQEMNELLLKIVDRGDQFAAVKTQMLILTEALEGWKKDIDFGFNGRYVLMNAKDVLAVIPPSVAARKGLASRVCGFKDCCKVKHPSDKYTVGTNCCKCKKCDCSCLFCLPYPSNSPKKSIYDVD</sequence>
<gene>
    <name evidence="3" type="ORF">CmeUKMEL1_18060</name>
</gene>
<evidence type="ECO:0000313" key="4">
    <source>
        <dbReference type="Proteomes" id="UP000236928"/>
    </source>
</evidence>
<feature type="compositionally biased region" description="Basic residues" evidence="1">
    <location>
        <begin position="280"/>
        <end position="291"/>
    </location>
</feature>
<feature type="compositionally biased region" description="Low complexity" evidence="1">
    <location>
        <begin position="416"/>
        <end position="446"/>
    </location>
</feature>
<keyword evidence="4" id="KW-1185">Reference proteome</keyword>
<dbReference type="VEuPathDB" id="CryptoDB:CmeUKMEL1_18060"/>
<feature type="compositionally biased region" description="Low complexity" evidence="1">
    <location>
        <begin position="463"/>
        <end position="491"/>
    </location>
</feature>
<evidence type="ECO:0000256" key="2">
    <source>
        <dbReference type="SAM" id="SignalP"/>
    </source>
</evidence>
<name>A0A2P4Z6D9_9CRYT</name>
<feature type="signal peptide" evidence="2">
    <location>
        <begin position="1"/>
        <end position="24"/>
    </location>
</feature>
<feature type="compositionally biased region" description="Basic residues" evidence="1">
    <location>
        <begin position="393"/>
        <end position="403"/>
    </location>
</feature>
<evidence type="ECO:0000313" key="3">
    <source>
        <dbReference type="EMBL" id="POM85566.1"/>
    </source>
</evidence>
<comment type="caution">
    <text evidence="3">The sequence shown here is derived from an EMBL/GenBank/DDBJ whole genome shotgun (WGS) entry which is preliminary data.</text>
</comment>
<dbReference type="AlphaFoldDB" id="A0A2P4Z6D9"/>
<feature type="region of interest" description="Disordered" evidence="1">
    <location>
        <begin position="261"/>
        <end position="293"/>
    </location>
</feature>
<keyword evidence="2" id="KW-0732">Signal</keyword>
<dbReference type="EMBL" id="JIBK01000053">
    <property type="protein sequence ID" value="POM85566.1"/>
    <property type="molecule type" value="Genomic_DNA"/>
</dbReference>
<feature type="compositionally biased region" description="Basic and acidic residues" evidence="1">
    <location>
        <begin position="329"/>
        <end position="345"/>
    </location>
</feature>
<protein>
    <recommendedName>
        <fullName evidence="5">Integral membrane protein</fullName>
    </recommendedName>
</protein>
<evidence type="ECO:0008006" key="5">
    <source>
        <dbReference type="Google" id="ProtNLM"/>
    </source>
</evidence>
<feature type="region of interest" description="Disordered" evidence="1">
    <location>
        <begin position="309"/>
        <end position="526"/>
    </location>
</feature>
<feature type="chain" id="PRO_5015171503" description="Integral membrane protein" evidence="2">
    <location>
        <begin position="25"/>
        <end position="688"/>
    </location>
</feature>
<feature type="compositionally biased region" description="Basic and acidic residues" evidence="1">
    <location>
        <begin position="352"/>
        <end position="369"/>
    </location>
</feature>
<reference evidence="3 4" key="1">
    <citation type="submission" date="2014-04" db="EMBL/GenBank/DDBJ databases">
        <title>Comparative Genomics of Cryptosporidium Species.</title>
        <authorList>
            <person name="Silva J.C."/>
            <person name="Su Q."/>
            <person name="Chalmers R."/>
            <person name="Chibucos M.C."/>
            <person name="Elwin K."/>
            <person name="Godinez A."/>
            <person name="Guo F."/>
            <person name="Huynh K."/>
            <person name="Orvis J."/>
            <person name="Ott S."/>
            <person name="Sadzewicz L."/>
            <person name="Sengamalay N."/>
            <person name="Shetty A."/>
            <person name="Sun M."/>
            <person name="Tallon L."/>
            <person name="Xiao L."/>
            <person name="Zhang H."/>
            <person name="Fraser C.M."/>
            <person name="Zhu G."/>
            <person name="Kissinger J."/>
            <person name="Widmer G."/>
        </authorList>
    </citation>
    <scope>NUCLEOTIDE SEQUENCE [LARGE SCALE GENOMIC DNA]</scope>
    <source>
        <strain evidence="3 4">UKMEL1</strain>
    </source>
</reference>
<proteinExistence type="predicted"/>
<evidence type="ECO:0000256" key="1">
    <source>
        <dbReference type="SAM" id="MobiDB-lite"/>
    </source>
</evidence>
<feature type="compositionally biased region" description="Basic residues" evidence="1">
    <location>
        <begin position="492"/>
        <end position="504"/>
    </location>
</feature>
<organism evidence="3 4">
    <name type="scientific">Cryptosporidium meleagridis</name>
    <dbReference type="NCBI Taxonomy" id="93969"/>
    <lineage>
        <taxon>Eukaryota</taxon>
        <taxon>Sar</taxon>
        <taxon>Alveolata</taxon>
        <taxon>Apicomplexa</taxon>
        <taxon>Conoidasida</taxon>
        <taxon>Coccidia</taxon>
        <taxon>Eucoccidiorida</taxon>
        <taxon>Eimeriorina</taxon>
        <taxon>Cryptosporidiidae</taxon>
        <taxon>Cryptosporidium</taxon>
    </lineage>
</organism>
<feature type="compositionally biased region" description="Low complexity" evidence="1">
    <location>
        <begin position="505"/>
        <end position="514"/>
    </location>
</feature>
<feature type="compositionally biased region" description="Polar residues" evidence="1">
    <location>
        <begin position="262"/>
        <end position="271"/>
    </location>
</feature>
<accession>A0A2P4Z6D9</accession>